<protein>
    <submittedName>
        <fullName evidence="1">Uncharacterized protein</fullName>
    </submittedName>
</protein>
<dbReference type="EMBL" id="MK072061">
    <property type="protein sequence ID" value="AYV77651.1"/>
    <property type="molecule type" value="Genomic_DNA"/>
</dbReference>
<evidence type="ECO:0000313" key="1">
    <source>
        <dbReference type="EMBL" id="AYV77651.1"/>
    </source>
</evidence>
<sequence length="210" mass="25590">MHKKILTKYGKRIPLIKKIDREYKKGLFKIKEFREMPEKVRLFEVKGRLIDKEKSLVTKNHVPVEIIRNHLCGLQDQDTLYYNKKWTPIEKEWIRSKYYATVHDDILFCGNINNRSELSTLSIITHEYVHWERYNEKKMKYKKTQDIFIEEFLAEYTARTTIKKIKDKFYIPNKEEIDFLVVDTIKRHKLDLTYKKAFPLIQNHIQIYCK</sequence>
<reference evidence="1" key="1">
    <citation type="submission" date="2018-10" db="EMBL/GenBank/DDBJ databases">
        <title>Hidden diversity of soil giant viruses.</title>
        <authorList>
            <person name="Schulz F."/>
            <person name="Alteio L."/>
            <person name="Goudeau D."/>
            <person name="Ryan E.M."/>
            <person name="Malmstrom R.R."/>
            <person name="Blanchard J."/>
            <person name="Woyke T."/>
        </authorList>
    </citation>
    <scope>NUCLEOTIDE SEQUENCE</scope>
    <source>
        <strain evidence="1">DSV1</strain>
    </source>
</reference>
<organism evidence="1">
    <name type="scientific">Dasosvirus sp</name>
    <dbReference type="NCBI Taxonomy" id="2487764"/>
    <lineage>
        <taxon>Viruses</taxon>
        <taxon>Varidnaviria</taxon>
        <taxon>Bamfordvirae</taxon>
        <taxon>Nucleocytoviricota</taxon>
        <taxon>Megaviricetes</taxon>
        <taxon>Imitervirales</taxon>
        <taxon>Mimiviridae</taxon>
        <taxon>Klosneuvirinae</taxon>
    </lineage>
</organism>
<accession>A0A3G4ZUH8</accession>
<gene>
    <name evidence="1" type="ORF">Dasosvirus20_1</name>
</gene>
<proteinExistence type="predicted"/>
<name>A0A3G4ZUH8_9VIRU</name>